<gene>
    <name evidence="2" type="ORF">THAPSDRAFT_3242</name>
</gene>
<dbReference type="SMART" id="SM00015">
    <property type="entry name" value="IQ"/>
    <property type="match status" value="3"/>
</dbReference>
<feature type="region of interest" description="Disordered" evidence="1">
    <location>
        <begin position="596"/>
        <end position="635"/>
    </location>
</feature>
<dbReference type="KEGG" id="tps:THAPSDRAFT_3242"/>
<protein>
    <submittedName>
        <fullName evidence="2">Uncharacterized protein</fullName>
    </submittedName>
</protein>
<organism evidence="2 3">
    <name type="scientific">Thalassiosira pseudonana</name>
    <name type="common">Marine diatom</name>
    <name type="synonym">Cyclotella nana</name>
    <dbReference type="NCBI Taxonomy" id="35128"/>
    <lineage>
        <taxon>Eukaryota</taxon>
        <taxon>Sar</taxon>
        <taxon>Stramenopiles</taxon>
        <taxon>Ochrophyta</taxon>
        <taxon>Bacillariophyta</taxon>
        <taxon>Coscinodiscophyceae</taxon>
        <taxon>Thalassiosirophycidae</taxon>
        <taxon>Thalassiosirales</taxon>
        <taxon>Thalassiosiraceae</taxon>
        <taxon>Thalassiosira</taxon>
    </lineage>
</organism>
<feature type="region of interest" description="Disordered" evidence="1">
    <location>
        <begin position="69"/>
        <end position="92"/>
    </location>
</feature>
<dbReference type="GO" id="GO:0000922">
    <property type="term" value="C:spindle pole"/>
    <property type="evidence" value="ECO:0000318"/>
    <property type="project" value="GO_Central"/>
</dbReference>
<sequence length="668" mass="78776">MSRQPPDLLSPKKRPTNGSSSYYEDQDYGSLWLQQFLSFEQERNQAIARSDLELFRDLPLSIVHPHVSKHLSTHLSKQPKSKGNKSPKALNSIPNYEKQRISKLIKVLNQKGKAEVQADKRPSLTPYIEANTKISRVLNRMKLKTNAEDMQSSQLNNFYNIVAKETTAAIVIQSQRRRVLAIKCAQLVALQTKIAIKIQSLVRGLFARRLLNSLKEEKRRARLIREKCVRVYIARWSRKRQVRLEQESAVLCQSTIRMYFAKCILNQKRLQYSWGINQLRWRAISTRLAWMDLRMNFYARQIQCIVRRKLAQKRVLSLVILFNRAAVDIQRIWRQFAAQKQKKRIIYELMVETQCNKIRIIVSEERYWKQEVENLAKPIKVQHRQGLEVQKKELETACRERIEQINALEIHFRDQLEMQQQITPRAIEGGWEEQIEINLKDTCDRITETKLDLMFTIQPKRNAVITQLATIISTEEDARRSLEHWRAWHQVEQNRLWDLQRQHDREVEEIEMKHAIVDEQMRWAVKHYMPSGKPDKRRTLLFGTLESGERVQQLVDVVKEKADEYQSKQHLECTWKPFQKVWDQFNSLEIESSSGLHAAGSDVRQQESNVRSSTKEQSRHDMSQEGTNDFDNASLYPMKTPFPKKLPFELLQQVRDERTDICTSLKPN</sequence>
<dbReference type="InParanoid" id="B8BX81"/>
<evidence type="ECO:0000313" key="3">
    <source>
        <dbReference type="Proteomes" id="UP000001449"/>
    </source>
</evidence>
<dbReference type="PROSITE" id="PS50096">
    <property type="entry name" value="IQ"/>
    <property type="match status" value="1"/>
</dbReference>
<proteinExistence type="predicted"/>
<feature type="compositionally biased region" description="Basic residues" evidence="1">
    <location>
        <begin position="69"/>
        <end position="85"/>
    </location>
</feature>
<reference evidence="2 3" key="1">
    <citation type="journal article" date="2004" name="Science">
        <title>The genome of the diatom Thalassiosira pseudonana: ecology, evolution, and metabolism.</title>
        <authorList>
            <person name="Armbrust E.V."/>
            <person name="Berges J.A."/>
            <person name="Bowler C."/>
            <person name="Green B.R."/>
            <person name="Martinez D."/>
            <person name="Putnam N.H."/>
            <person name="Zhou S."/>
            <person name="Allen A.E."/>
            <person name="Apt K.E."/>
            <person name="Bechner M."/>
            <person name="Brzezinski M.A."/>
            <person name="Chaal B.K."/>
            <person name="Chiovitti A."/>
            <person name="Davis A.K."/>
            <person name="Demarest M.S."/>
            <person name="Detter J.C."/>
            <person name="Glavina T."/>
            <person name="Goodstein D."/>
            <person name="Hadi M.Z."/>
            <person name="Hellsten U."/>
            <person name="Hildebrand M."/>
            <person name="Jenkins B.D."/>
            <person name="Jurka J."/>
            <person name="Kapitonov V.V."/>
            <person name="Kroger N."/>
            <person name="Lau W.W."/>
            <person name="Lane T.W."/>
            <person name="Larimer F.W."/>
            <person name="Lippmeier J.C."/>
            <person name="Lucas S."/>
            <person name="Medina M."/>
            <person name="Montsant A."/>
            <person name="Obornik M."/>
            <person name="Parker M.S."/>
            <person name="Palenik B."/>
            <person name="Pazour G.J."/>
            <person name="Richardson P.M."/>
            <person name="Rynearson T.A."/>
            <person name="Saito M.A."/>
            <person name="Schwartz D.C."/>
            <person name="Thamatrakoln K."/>
            <person name="Valentin K."/>
            <person name="Vardi A."/>
            <person name="Wilkerson F.P."/>
            <person name="Rokhsar D.S."/>
        </authorList>
    </citation>
    <scope>NUCLEOTIDE SEQUENCE [LARGE SCALE GENOMIC DNA]</scope>
    <source>
        <strain evidence="2 3">CCMP1335</strain>
    </source>
</reference>
<dbReference type="EMBL" id="CM000640">
    <property type="protein sequence ID" value="EED93662.1"/>
    <property type="molecule type" value="Genomic_DNA"/>
</dbReference>
<dbReference type="PaxDb" id="35128-Thaps3242"/>
<dbReference type="Gene3D" id="1.20.5.190">
    <property type="match status" value="1"/>
</dbReference>
<dbReference type="Proteomes" id="UP000001449">
    <property type="component" value="Chromosome 3"/>
</dbReference>
<feature type="compositionally biased region" description="Basic and acidic residues" evidence="1">
    <location>
        <begin position="613"/>
        <end position="623"/>
    </location>
</feature>
<reference evidence="2 3" key="2">
    <citation type="journal article" date="2008" name="Nature">
        <title>The Phaeodactylum genome reveals the evolutionary history of diatom genomes.</title>
        <authorList>
            <person name="Bowler C."/>
            <person name="Allen A.E."/>
            <person name="Badger J.H."/>
            <person name="Grimwood J."/>
            <person name="Jabbari K."/>
            <person name="Kuo A."/>
            <person name="Maheswari U."/>
            <person name="Martens C."/>
            <person name="Maumus F."/>
            <person name="Otillar R.P."/>
            <person name="Rayko E."/>
            <person name="Salamov A."/>
            <person name="Vandepoele K."/>
            <person name="Beszteri B."/>
            <person name="Gruber A."/>
            <person name="Heijde M."/>
            <person name="Katinka M."/>
            <person name="Mock T."/>
            <person name="Valentin K."/>
            <person name="Verret F."/>
            <person name="Berges J.A."/>
            <person name="Brownlee C."/>
            <person name="Cadoret J.P."/>
            <person name="Chiovitti A."/>
            <person name="Choi C.J."/>
            <person name="Coesel S."/>
            <person name="De Martino A."/>
            <person name="Detter J.C."/>
            <person name="Durkin C."/>
            <person name="Falciatore A."/>
            <person name="Fournet J."/>
            <person name="Haruta M."/>
            <person name="Huysman M.J."/>
            <person name="Jenkins B.D."/>
            <person name="Jiroutova K."/>
            <person name="Jorgensen R.E."/>
            <person name="Joubert Y."/>
            <person name="Kaplan A."/>
            <person name="Kroger N."/>
            <person name="Kroth P.G."/>
            <person name="La Roche J."/>
            <person name="Lindquist E."/>
            <person name="Lommer M."/>
            <person name="Martin-Jezequel V."/>
            <person name="Lopez P.J."/>
            <person name="Lucas S."/>
            <person name="Mangogna M."/>
            <person name="McGinnis K."/>
            <person name="Medlin L.K."/>
            <person name="Montsant A."/>
            <person name="Oudot-Le Secq M.P."/>
            <person name="Napoli C."/>
            <person name="Obornik M."/>
            <person name="Parker M.S."/>
            <person name="Petit J.L."/>
            <person name="Porcel B.M."/>
            <person name="Poulsen N."/>
            <person name="Robison M."/>
            <person name="Rychlewski L."/>
            <person name="Rynearson T.A."/>
            <person name="Schmutz J."/>
            <person name="Shapiro H."/>
            <person name="Siaut M."/>
            <person name="Stanley M."/>
            <person name="Sussman M.R."/>
            <person name="Taylor A.R."/>
            <person name="Vardi A."/>
            <person name="von Dassow P."/>
            <person name="Vyverman W."/>
            <person name="Willis A."/>
            <person name="Wyrwicz L.S."/>
            <person name="Rokhsar D.S."/>
            <person name="Weissenbach J."/>
            <person name="Armbrust E.V."/>
            <person name="Green B.R."/>
            <person name="Van de Peer Y."/>
            <person name="Grigoriev I.V."/>
        </authorList>
    </citation>
    <scope>NUCLEOTIDE SEQUENCE [LARGE SCALE GENOMIC DNA]</scope>
    <source>
        <strain evidence="2 3">CCMP1335</strain>
    </source>
</reference>
<dbReference type="GeneID" id="7444039"/>
<dbReference type="GO" id="GO:0051295">
    <property type="term" value="P:establishment of meiotic spindle localization"/>
    <property type="evidence" value="ECO:0000318"/>
    <property type="project" value="GO_Central"/>
</dbReference>
<dbReference type="AlphaFoldDB" id="B8BX81"/>
<dbReference type="InterPro" id="IPR000048">
    <property type="entry name" value="IQ_motif_EF-hand-BS"/>
</dbReference>
<evidence type="ECO:0000256" key="1">
    <source>
        <dbReference type="SAM" id="MobiDB-lite"/>
    </source>
</evidence>
<keyword evidence="3" id="KW-1185">Reference proteome</keyword>
<dbReference type="GO" id="GO:0007051">
    <property type="term" value="P:spindle organization"/>
    <property type="evidence" value="ECO:0000318"/>
    <property type="project" value="GO_Central"/>
</dbReference>
<dbReference type="eggNOG" id="ENOG502QWE8">
    <property type="taxonomic scope" value="Eukaryota"/>
</dbReference>
<dbReference type="GO" id="GO:0005516">
    <property type="term" value="F:calmodulin binding"/>
    <property type="evidence" value="ECO:0000318"/>
    <property type="project" value="GO_Central"/>
</dbReference>
<dbReference type="RefSeq" id="XP_002288226.1">
    <property type="nucleotide sequence ID" value="XM_002288190.1"/>
</dbReference>
<dbReference type="HOGENOM" id="CLU_411357_0_0_1"/>
<dbReference type="OMA" id="DERTDIC"/>
<dbReference type="GO" id="GO:0000278">
    <property type="term" value="P:mitotic cell cycle"/>
    <property type="evidence" value="ECO:0000318"/>
    <property type="project" value="GO_Central"/>
</dbReference>
<feature type="region of interest" description="Disordered" evidence="1">
    <location>
        <begin position="1"/>
        <end position="24"/>
    </location>
</feature>
<accession>B8BX81</accession>
<dbReference type="STRING" id="35128.B8BX81"/>
<evidence type="ECO:0000313" key="2">
    <source>
        <dbReference type="EMBL" id="EED93662.1"/>
    </source>
</evidence>
<name>B8BX81_THAPS</name>